<feature type="domain" description="SWIM-type" evidence="2">
    <location>
        <begin position="63"/>
        <end position="96"/>
    </location>
</feature>
<name>A0ABW0L7Q3_9BURK</name>
<gene>
    <name evidence="3" type="ORF">ACFPN5_11100</name>
</gene>
<evidence type="ECO:0000256" key="1">
    <source>
        <dbReference type="PROSITE-ProRule" id="PRU00325"/>
    </source>
</evidence>
<evidence type="ECO:0000313" key="3">
    <source>
        <dbReference type="EMBL" id="MFC5460351.1"/>
    </source>
</evidence>
<dbReference type="PROSITE" id="PS50966">
    <property type="entry name" value="ZF_SWIM"/>
    <property type="match status" value="1"/>
</dbReference>
<protein>
    <submittedName>
        <fullName evidence="3">SWIM zinc finger family protein</fullName>
    </submittedName>
</protein>
<dbReference type="Proteomes" id="UP001596050">
    <property type="component" value="Unassembled WGS sequence"/>
</dbReference>
<keyword evidence="1" id="KW-0862">Zinc</keyword>
<evidence type="ECO:0000313" key="4">
    <source>
        <dbReference type="Proteomes" id="UP001596050"/>
    </source>
</evidence>
<reference evidence="4" key="1">
    <citation type="journal article" date="2019" name="Int. J. Syst. Evol. Microbiol.">
        <title>The Global Catalogue of Microorganisms (GCM) 10K type strain sequencing project: providing services to taxonomists for standard genome sequencing and annotation.</title>
        <authorList>
            <consortium name="The Broad Institute Genomics Platform"/>
            <consortium name="The Broad Institute Genome Sequencing Center for Infectious Disease"/>
            <person name="Wu L."/>
            <person name="Ma J."/>
        </authorList>
    </citation>
    <scope>NUCLEOTIDE SEQUENCE [LARGE SCALE GENOMIC DNA]</scope>
    <source>
        <strain evidence="4">KACC 12649</strain>
    </source>
</reference>
<dbReference type="EMBL" id="JBHSMU010000010">
    <property type="protein sequence ID" value="MFC5460351.1"/>
    <property type="molecule type" value="Genomic_DNA"/>
</dbReference>
<evidence type="ECO:0000259" key="2">
    <source>
        <dbReference type="PROSITE" id="PS50966"/>
    </source>
</evidence>
<accession>A0ABW0L7Q3</accession>
<dbReference type="RefSeq" id="WP_379783139.1">
    <property type="nucleotide sequence ID" value="NZ_JBHSMU010000010.1"/>
</dbReference>
<keyword evidence="1" id="KW-0479">Metal-binding</keyword>
<proteinExistence type="predicted"/>
<organism evidence="3 4">
    <name type="scientific">Massilia niabensis</name>
    <dbReference type="NCBI Taxonomy" id="544910"/>
    <lineage>
        <taxon>Bacteria</taxon>
        <taxon>Pseudomonadati</taxon>
        <taxon>Pseudomonadota</taxon>
        <taxon>Betaproteobacteria</taxon>
        <taxon>Burkholderiales</taxon>
        <taxon>Oxalobacteraceae</taxon>
        <taxon>Telluria group</taxon>
        <taxon>Massilia</taxon>
    </lineage>
</organism>
<sequence length="691" mass="72157">MSGNGVRGPADWHRAWGNYDDEALAALASTGLLRRAGKDVEAGKVGWHPDGGAAAGLVAADGQRVELAIQGPGGARCDCPAPGICKHILAAALWLRAPAATDAPAAAATEGATEAGQAGVLDEVLALDQDALFKAAGTAAVRKAAGMLAGLGRVDIAEQGAVLVIAIPELDLVCRYVAGTGYEGMVSGAAPRLAKALHLLALAAVWHAHGRVLPWPAQAGTAPSDADTTPSTGGVSAEERRFLLHARALVHETCAAGWSHVSDIAAPQLRALATSARVESFPRLAGLLRGLAGIADLLAARDFGADEAQALQLAAQAHALIHALGAPAAQADPALLARLRGTARRSFEAGATLELLPLGSYWWEARSGARGLTSAFWDPQAGQVRQAVLARRDDSDPGFSKDGAWARHSLWPGAGAAAALAGKALVLEEPRLAEDGRLGTGGATRASTQPAWLLRDSRWQEAGFDDWSALREAIAGTAGLLGEPLDMVLLRPAACEQPQLDEAAQQLTWRIRDRAGRSLTLRLPYEAWKAARLDNVEAWAASGDTIAGVGARLERGGQGLLEPVTLLVGRDARVHPVSLDFEAGQARPMLATRIRRMLRGRTAPAAAPAVRGHGRVVHALLAQLERKAMSGHLHLARRDDELHALRPTLLALGLDGLAHLLARYLAAPDVGRALALYHAGQTCLELDTGFL</sequence>
<dbReference type="InterPro" id="IPR007527">
    <property type="entry name" value="Znf_SWIM"/>
</dbReference>
<comment type="caution">
    <text evidence="3">The sequence shown here is derived from an EMBL/GenBank/DDBJ whole genome shotgun (WGS) entry which is preliminary data.</text>
</comment>
<keyword evidence="1" id="KW-0863">Zinc-finger</keyword>
<keyword evidence="4" id="KW-1185">Reference proteome</keyword>